<sequence>MKQSICGGGGGGGCGGRGWRIPSEDEVEVIEILLNLQKLVTKSELLSKYTFTWGQKKKRSALVSKSESSPSTHRQINESRPEKLTAAEADKSPSTPLCFLPSGSGSDGAADKPKQHSFSKKNSKRKATDDLIERYNEMQQQKEILVRKIKAMETHHEELRAQNLELKRKRQEINPRNMDELQLWNSSIKTNRDQQHYHQQIAMFAPPPPPPPPSLPQHCQQFMVDPNNGKVMAVTCASNSNSGGRFGFFNQIDPRVKIHGETFDFMSPSQPLDQSKYLVMDNNLRVRNAAEARKWRIMRMKENKNSSSAMKQSRGCR</sequence>
<accession>A0ACB9G658</accession>
<reference evidence="2" key="1">
    <citation type="journal article" date="2022" name="Mol. Ecol. Resour.">
        <title>The genomes of chicory, endive, great burdock and yacon provide insights into Asteraceae palaeo-polyploidization history and plant inulin production.</title>
        <authorList>
            <person name="Fan W."/>
            <person name="Wang S."/>
            <person name="Wang H."/>
            <person name="Wang A."/>
            <person name="Jiang F."/>
            <person name="Liu H."/>
            <person name="Zhao H."/>
            <person name="Xu D."/>
            <person name="Zhang Y."/>
        </authorList>
    </citation>
    <scope>NUCLEOTIDE SEQUENCE [LARGE SCALE GENOMIC DNA]</scope>
    <source>
        <strain evidence="2">cv. Punajuju</strain>
    </source>
</reference>
<dbReference type="EMBL" id="CM042010">
    <property type="protein sequence ID" value="KAI3778535.1"/>
    <property type="molecule type" value="Genomic_DNA"/>
</dbReference>
<reference evidence="1 2" key="2">
    <citation type="journal article" date="2022" name="Mol. Ecol. Resour.">
        <title>The genomes of chicory, endive, great burdock and yacon provide insights into Asteraceae paleo-polyploidization history and plant inulin production.</title>
        <authorList>
            <person name="Fan W."/>
            <person name="Wang S."/>
            <person name="Wang H."/>
            <person name="Wang A."/>
            <person name="Jiang F."/>
            <person name="Liu H."/>
            <person name="Zhao H."/>
            <person name="Xu D."/>
            <person name="Zhang Y."/>
        </authorList>
    </citation>
    <scope>NUCLEOTIDE SEQUENCE [LARGE SCALE GENOMIC DNA]</scope>
    <source>
        <strain evidence="2">cv. Punajuju</strain>
        <tissue evidence="1">Leaves</tissue>
    </source>
</reference>
<protein>
    <submittedName>
        <fullName evidence="1">Uncharacterized protein</fullName>
    </submittedName>
</protein>
<organism evidence="1 2">
    <name type="scientific">Cichorium intybus</name>
    <name type="common">Chicory</name>
    <dbReference type="NCBI Taxonomy" id="13427"/>
    <lineage>
        <taxon>Eukaryota</taxon>
        <taxon>Viridiplantae</taxon>
        <taxon>Streptophyta</taxon>
        <taxon>Embryophyta</taxon>
        <taxon>Tracheophyta</taxon>
        <taxon>Spermatophyta</taxon>
        <taxon>Magnoliopsida</taxon>
        <taxon>eudicotyledons</taxon>
        <taxon>Gunneridae</taxon>
        <taxon>Pentapetalae</taxon>
        <taxon>asterids</taxon>
        <taxon>campanulids</taxon>
        <taxon>Asterales</taxon>
        <taxon>Asteraceae</taxon>
        <taxon>Cichorioideae</taxon>
        <taxon>Cichorieae</taxon>
        <taxon>Cichoriinae</taxon>
        <taxon>Cichorium</taxon>
    </lineage>
</organism>
<comment type="caution">
    <text evidence="1">The sequence shown here is derived from an EMBL/GenBank/DDBJ whole genome shotgun (WGS) entry which is preliminary data.</text>
</comment>
<evidence type="ECO:0000313" key="2">
    <source>
        <dbReference type="Proteomes" id="UP001055811"/>
    </source>
</evidence>
<gene>
    <name evidence="1" type="ORF">L2E82_07902</name>
</gene>
<name>A0ACB9G658_CICIN</name>
<evidence type="ECO:0000313" key="1">
    <source>
        <dbReference type="EMBL" id="KAI3778535.1"/>
    </source>
</evidence>
<keyword evidence="2" id="KW-1185">Reference proteome</keyword>
<proteinExistence type="predicted"/>
<dbReference type="Proteomes" id="UP001055811">
    <property type="component" value="Linkage Group LG02"/>
</dbReference>